<reference evidence="1 2" key="1">
    <citation type="submission" date="2019-07" db="EMBL/GenBank/DDBJ databases">
        <title>Draft Genome Sequences of Bacteroides pyogenes Strains Isolated from the Uterus Holstein Dairy Cows with Metritis.</title>
        <authorList>
            <person name="Cunha F."/>
            <person name="Galvao K.N."/>
            <person name="Jeon S.J."/>
            <person name="Jeong K.C."/>
        </authorList>
    </citation>
    <scope>NUCLEOTIDE SEQUENCE [LARGE SCALE GENOMIC DNA]</scope>
    <source>
        <strain evidence="1 2">KG-31</strain>
    </source>
</reference>
<name>A0A5D3FBC2_9BACE</name>
<dbReference type="RefSeq" id="WP_148730806.1">
    <property type="nucleotide sequence ID" value="NZ_JBHWPR010000034.1"/>
</dbReference>
<proteinExistence type="predicted"/>
<evidence type="ECO:0000313" key="1">
    <source>
        <dbReference type="EMBL" id="TYK32338.1"/>
    </source>
</evidence>
<sequence>MKQKTTIELIIGEITEYLIEQNKQEYPELFEVYNSFCELKEKQLFTKYEITAFFQNLFSKNEKMLNL</sequence>
<comment type="caution">
    <text evidence="1">The sequence shown here is derived from an EMBL/GenBank/DDBJ whole genome shotgun (WGS) entry which is preliminary data.</text>
</comment>
<keyword evidence="2" id="KW-1185">Reference proteome</keyword>
<gene>
    <name evidence="1" type="ORF">FNJ60_12460</name>
</gene>
<dbReference type="AlphaFoldDB" id="A0A5D3FBC2"/>
<dbReference type="EMBL" id="VKLW01000032">
    <property type="protein sequence ID" value="TYK32338.1"/>
    <property type="molecule type" value="Genomic_DNA"/>
</dbReference>
<accession>A0A5D3FBC2</accession>
<organism evidence="1 2">
    <name type="scientific">Bacteroides pyogenes</name>
    <dbReference type="NCBI Taxonomy" id="310300"/>
    <lineage>
        <taxon>Bacteria</taxon>
        <taxon>Pseudomonadati</taxon>
        <taxon>Bacteroidota</taxon>
        <taxon>Bacteroidia</taxon>
        <taxon>Bacteroidales</taxon>
        <taxon>Bacteroidaceae</taxon>
        <taxon>Bacteroides</taxon>
    </lineage>
</organism>
<evidence type="ECO:0000313" key="2">
    <source>
        <dbReference type="Proteomes" id="UP000324383"/>
    </source>
</evidence>
<protein>
    <submittedName>
        <fullName evidence="1">Uncharacterized protein</fullName>
    </submittedName>
</protein>
<dbReference type="Proteomes" id="UP000324383">
    <property type="component" value="Unassembled WGS sequence"/>
</dbReference>